<name>A0A0D2Y8M6_FUSOF</name>
<evidence type="ECO:0000313" key="3">
    <source>
        <dbReference type="EnsemblFungi" id="FOXG_12642P0"/>
    </source>
</evidence>
<reference evidence="3" key="2">
    <citation type="submission" date="2025-08" db="UniProtKB">
        <authorList>
            <consortium name="EnsemblFungi"/>
        </authorList>
    </citation>
    <scope>IDENTIFICATION</scope>
    <source>
        <strain evidence="3">4287 / CBS 123668 / FGSC 9935 / NRRL 34936</strain>
    </source>
</reference>
<accession>A0A0D2Y8M6</accession>
<dbReference type="Proteomes" id="UP000002489">
    <property type="component" value="Unassembled WGS sequence"/>
</dbReference>
<dbReference type="Pfam" id="PF08457">
    <property type="entry name" value="Sfi1"/>
    <property type="match status" value="1"/>
</dbReference>
<proteinExistence type="predicted"/>
<feature type="domain" description="Sfi1 spindle body" evidence="2">
    <location>
        <begin position="5"/>
        <end position="110"/>
    </location>
</feature>
<evidence type="ECO:0000259" key="2">
    <source>
        <dbReference type="Pfam" id="PF08457"/>
    </source>
</evidence>
<feature type="region of interest" description="Disordered" evidence="1">
    <location>
        <begin position="147"/>
        <end position="167"/>
    </location>
</feature>
<dbReference type="EnsemblFungi" id="FOXG_12642T0">
    <property type="protein sequence ID" value="FOXG_12642P0"/>
    <property type="gene ID" value="FOXG_12642"/>
</dbReference>
<reference evidence="4" key="1">
    <citation type="journal article" date="2012" name="Mol. Plant Microbe Interact.">
        <title>A highly conserved effector in Fusarium oxysporum is required for full virulence on Arabidopsis.</title>
        <authorList>
            <person name="Thatcher L.F."/>
            <person name="Gardiner D.M."/>
            <person name="Kazan K."/>
            <person name="Manners J."/>
        </authorList>
    </citation>
    <scope>NUCLEOTIDE SEQUENCE [LARGE SCALE GENOMIC DNA]</scope>
    <source>
        <strain evidence="4">Fo5176</strain>
    </source>
</reference>
<organism evidence="3 4">
    <name type="scientific">Fusarium oxysporum (strain Fo5176)</name>
    <name type="common">Fusarium vascular wilt</name>
    <dbReference type="NCBI Taxonomy" id="660025"/>
    <lineage>
        <taxon>Eukaryota</taxon>
        <taxon>Fungi</taxon>
        <taxon>Dikarya</taxon>
        <taxon>Ascomycota</taxon>
        <taxon>Pezizomycotina</taxon>
        <taxon>Sordariomycetes</taxon>
        <taxon>Hypocreomycetidae</taxon>
        <taxon>Hypocreales</taxon>
        <taxon>Nectriaceae</taxon>
        <taxon>Fusarium</taxon>
        <taxon>Fusarium oxysporum species complex</taxon>
    </lineage>
</organism>
<evidence type="ECO:0000256" key="1">
    <source>
        <dbReference type="SAM" id="MobiDB-lite"/>
    </source>
</evidence>
<dbReference type="AlphaFoldDB" id="A0A0D2Y8M6"/>
<sequence length="167" mass="19781">MTASRSRTRAMSKWLSQASHDKALSQAIQTQTTLRLQVDAIHKWQGMSENESQLYNTARRIGDIQHSFTYLREWWDQAEISRRAVGYRQRLMIEKAILAFDEWNLRARAQAFQWRREYLQVTRVFDRWFQCTEQDVDMGRRAEEFYEEQAKSNVGPRQAAGQEVSDG</sequence>
<dbReference type="InterPro" id="IPR013665">
    <property type="entry name" value="Sfi1_dom"/>
</dbReference>
<protein>
    <recommendedName>
        <fullName evidence="2">Sfi1 spindle body domain-containing protein</fullName>
    </recommendedName>
</protein>
<evidence type="ECO:0000313" key="4">
    <source>
        <dbReference type="Proteomes" id="UP000002489"/>
    </source>
</evidence>
<dbReference type="STRING" id="426428.A0A0D2Y8M6"/>